<comment type="caution">
    <text evidence="2">The sequence shown here is derived from an EMBL/GenBank/DDBJ whole genome shotgun (WGS) entry which is preliminary data.</text>
</comment>
<accession>A0AAN8BJ83</accession>
<dbReference type="Proteomes" id="UP001335648">
    <property type="component" value="Unassembled WGS sequence"/>
</dbReference>
<proteinExistence type="predicted"/>
<organism evidence="2 3">
    <name type="scientific">Champsocephalus esox</name>
    <name type="common">pike icefish</name>
    <dbReference type="NCBI Taxonomy" id="159716"/>
    <lineage>
        <taxon>Eukaryota</taxon>
        <taxon>Metazoa</taxon>
        <taxon>Chordata</taxon>
        <taxon>Craniata</taxon>
        <taxon>Vertebrata</taxon>
        <taxon>Euteleostomi</taxon>
        <taxon>Actinopterygii</taxon>
        <taxon>Neopterygii</taxon>
        <taxon>Teleostei</taxon>
        <taxon>Neoteleostei</taxon>
        <taxon>Acanthomorphata</taxon>
        <taxon>Eupercaria</taxon>
        <taxon>Perciformes</taxon>
        <taxon>Notothenioidei</taxon>
        <taxon>Channichthyidae</taxon>
        <taxon>Champsocephalus</taxon>
    </lineage>
</organism>
<dbReference type="AlphaFoldDB" id="A0AAN8BJ83"/>
<name>A0AAN8BJ83_9TELE</name>
<protein>
    <submittedName>
        <fullName evidence="2">Uncharacterized protein</fullName>
    </submittedName>
</protein>
<feature type="region of interest" description="Disordered" evidence="1">
    <location>
        <begin position="1"/>
        <end position="49"/>
    </location>
</feature>
<dbReference type="EMBL" id="JAULUE010002060">
    <property type="protein sequence ID" value="KAK5885569.1"/>
    <property type="molecule type" value="Genomic_DNA"/>
</dbReference>
<evidence type="ECO:0000313" key="2">
    <source>
        <dbReference type="EMBL" id="KAK5885569.1"/>
    </source>
</evidence>
<sequence>MFFRVTLSSSTPPKKTLTSSDETSARMEICPAPGRGPPRKREGFVPKNNNASSVGAVPLEARLVERSIRFAEVACLRLTNRLLFQELFMLIITFGDRGEFFSDASDWKRQKIIRHC</sequence>
<evidence type="ECO:0000256" key="1">
    <source>
        <dbReference type="SAM" id="MobiDB-lite"/>
    </source>
</evidence>
<gene>
    <name evidence="2" type="ORF">CesoFtcFv8_019268</name>
</gene>
<keyword evidence="3" id="KW-1185">Reference proteome</keyword>
<feature type="compositionally biased region" description="Low complexity" evidence="1">
    <location>
        <begin position="1"/>
        <end position="20"/>
    </location>
</feature>
<evidence type="ECO:0000313" key="3">
    <source>
        <dbReference type="Proteomes" id="UP001335648"/>
    </source>
</evidence>
<reference evidence="2 3" key="1">
    <citation type="journal article" date="2023" name="Mol. Biol. Evol.">
        <title>Genomics of Secondarily Temperate Adaptation in the Only Non-Antarctic Icefish.</title>
        <authorList>
            <person name="Rivera-Colon A.G."/>
            <person name="Rayamajhi N."/>
            <person name="Minhas B.F."/>
            <person name="Madrigal G."/>
            <person name="Bilyk K.T."/>
            <person name="Yoon V."/>
            <person name="Hune M."/>
            <person name="Gregory S."/>
            <person name="Cheng C.H.C."/>
            <person name="Catchen J.M."/>
        </authorList>
    </citation>
    <scope>NUCLEOTIDE SEQUENCE [LARGE SCALE GENOMIC DNA]</scope>
    <source>
        <strain evidence="2">JC2023a</strain>
    </source>
</reference>